<gene>
    <name evidence="12" type="ORF">QE152_g9017</name>
</gene>
<evidence type="ECO:0000256" key="6">
    <source>
        <dbReference type="ARBA" id="ARBA00022840"/>
    </source>
</evidence>
<feature type="transmembrane region" description="Helical" evidence="9">
    <location>
        <begin position="1074"/>
        <end position="1107"/>
    </location>
</feature>
<dbReference type="Pfam" id="PF00005">
    <property type="entry name" value="ABC_tran"/>
    <property type="match status" value="2"/>
</dbReference>
<feature type="transmembrane region" description="Helical" evidence="9">
    <location>
        <begin position="398"/>
        <end position="421"/>
    </location>
</feature>
<dbReference type="Proteomes" id="UP001458880">
    <property type="component" value="Unassembled WGS sequence"/>
</dbReference>
<dbReference type="EMBL" id="JASPKY010000075">
    <property type="protein sequence ID" value="KAK9739399.1"/>
    <property type="molecule type" value="Genomic_DNA"/>
</dbReference>
<evidence type="ECO:0000256" key="2">
    <source>
        <dbReference type="ARBA" id="ARBA00022448"/>
    </source>
</evidence>
<keyword evidence="3 9" id="KW-0812">Transmembrane</keyword>
<organism evidence="12 13">
    <name type="scientific">Popillia japonica</name>
    <name type="common">Japanese beetle</name>
    <dbReference type="NCBI Taxonomy" id="7064"/>
    <lineage>
        <taxon>Eukaryota</taxon>
        <taxon>Metazoa</taxon>
        <taxon>Ecdysozoa</taxon>
        <taxon>Arthropoda</taxon>
        <taxon>Hexapoda</taxon>
        <taxon>Insecta</taxon>
        <taxon>Pterygota</taxon>
        <taxon>Neoptera</taxon>
        <taxon>Endopterygota</taxon>
        <taxon>Coleoptera</taxon>
        <taxon>Polyphaga</taxon>
        <taxon>Scarabaeiformia</taxon>
        <taxon>Scarabaeidae</taxon>
        <taxon>Rutelinae</taxon>
        <taxon>Popillia</taxon>
    </lineage>
</organism>
<feature type="transmembrane region" description="Helical" evidence="9">
    <location>
        <begin position="1147"/>
        <end position="1168"/>
    </location>
</feature>
<dbReference type="SUPFAM" id="SSF52540">
    <property type="entry name" value="P-loop containing nucleoside triphosphate hydrolases"/>
    <property type="match status" value="2"/>
</dbReference>
<feature type="transmembrane region" description="Helical" evidence="9">
    <location>
        <begin position="301"/>
        <end position="325"/>
    </location>
</feature>
<evidence type="ECO:0000256" key="9">
    <source>
        <dbReference type="SAM" id="Phobius"/>
    </source>
</evidence>
<feature type="transmembrane region" description="Helical" evidence="9">
    <location>
        <begin position="331"/>
        <end position="352"/>
    </location>
</feature>
<feature type="signal peptide" evidence="10">
    <location>
        <begin position="1"/>
        <end position="25"/>
    </location>
</feature>
<dbReference type="GO" id="GO:0005319">
    <property type="term" value="F:lipid transporter activity"/>
    <property type="evidence" value="ECO:0007669"/>
    <property type="project" value="TreeGrafter"/>
</dbReference>
<feature type="transmembrane region" description="Helical" evidence="9">
    <location>
        <begin position="1041"/>
        <end position="1062"/>
    </location>
</feature>
<feature type="transmembrane region" description="Helical" evidence="9">
    <location>
        <begin position="927"/>
        <end position="948"/>
    </location>
</feature>
<evidence type="ECO:0000313" key="12">
    <source>
        <dbReference type="EMBL" id="KAK9739399.1"/>
    </source>
</evidence>
<evidence type="ECO:0000313" key="13">
    <source>
        <dbReference type="Proteomes" id="UP001458880"/>
    </source>
</evidence>
<dbReference type="GO" id="GO:0005524">
    <property type="term" value="F:ATP binding"/>
    <property type="evidence" value="ECO:0007669"/>
    <property type="project" value="UniProtKB-KW"/>
</dbReference>
<dbReference type="SMART" id="SM00382">
    <property type="entry name" value="AAA"/>
    <property type="match status" value="2"/>
</dbReference>
<comment type="caution">
    <text evidence="12">The sequence shown here is derived from an EMBL/GenBank/DDBJ whole genome shotgun (WGS) entry which is preliminary data.</text>
</comment>
<evidence type="ECO:0000256" key="10">
    <source>
        <dbReference type="SAM" id="SignalP"/>
    </source>
</evidence>
<accession>A0AAW1LW79</accession>
<dbReference type="GO" id="GO:0016887">
    <property type="term" value="F:ATP hydrolysis activity"/>
    <property type="evidence" value="ECO:0007669"/>
    <property type="project" value="InterPro"/>
</dbReference>
<dbReference type="InterPro" id="IPR003593">
    <property type="entry name" value="AAA+_ATPase"/>
</dbReference>
<evidence type="ECO:0000256" key="4">
    <source>
        <dbReference type="ARBA" id="ARBA00022737"/>
    </source>
</evidence>
<keyword evidence="2" id="KW-0813">Transport</keyword>
<keyword evidence="4" id="KW-0677">Repeat</keyword>
<keyword evidence="10" id="KW-0732">Signal</keyword>
<dbReference type="GO" id="GO:0140359">
    <property type="term" value="F:ABC-type transporter activity"/>
    <property type="evidence" value="ECO:0007669"/>
    <property type="project" value="InterPro"/>
</dbReference>
<feature type="transmembrane region" description="Helical" evidence="9">
    <location>
        <begin position="1119"/>
        <end position="1141"/>
    </location>
</feature>
<dbReference type="InterPro" id="IPR026082">
    <property type="entry name" value="ABCA"/>
</dbReference>
<dbReference type="Pfam" id="PF23321">
    <property type="entry name" value="R1_ABCA1"/>
    <property type="match status" value="1"/>
</dbReference>
<keyword evidence="13" id="KW-1185">Reference proteome</keyword>
<dbReference type="Gene3D" id="3.40.50.300">
    <property type="entry name" value="P-loop containing nucleotide triphosphate hydrolases"/>
    <property type="match status" value="2"/>
</dbReference>
<evidence type="ECO:0000256" key="7">
    <source>
        <dbReference type="ARBA" id="ARBA00022989"/>
    </source>
</evidence>
<dbReference type="InterPro" id="IPR013525">
    <property type="entry name" value="ABC2_TM"/>
</dbReference>
<evidence type="ECO:0000256" key="3">
    <source>
        <dbReference type="ARBA" id="ARBA00022692"/>
    </source>
</evidence>
<keyword evidence="6" id="KW-0067">ATP-binding</keyword>
<dbReference type="InterPro" id="IPR056264">
    <property type="entry name" value="R2_ABCA1-4-like"/>
</dbReference>
<protein>
    <submittedName>
        <fullName evidence="12">ABC transporter</fullName>
    </submittedName>
</protein>
<feature type="transmembrane region" description="Helical" evidence="9">
    <location>
        <begin position="1226"/>
        <end position="1243"/>
    </location>
</feature>
<dbReference type="FunFam" id="3.40.50.300:FF:000298">
    <property type="entry name" value="ATP-binding cassette sub-family A member 12"/>
    <property type="match status" value="1"/>
</dbReference>
<feature type="transmembrane region" description="Helical" evidence="9">
    <location>
        <begin position="216"/>
        <end position="236"/>
    </location>
</feature>
<dbReference type="InterPro" id="IPR003439">
    <property type="entry name" value="ABC_transporter-like_ATP-bd"/>
</dbReference>
<dbReference type="GO" id="GO:0016020">
    <property type="term" value="C:membrane"/>
    <property type="evidence" value="ECO:0007669"/>
    <property type="project" value="UniProtKB-SubCell"/>
</dbReference>
<evidence type="ECO:0000256" key="8">
    <source>
        <dbReference type="ARBA" id="ARBA00023136"/>
    </source>
</evidence>
<reference evidence="12 13" key="1">
    <citation type="journal article" date="2024" name="BMC Genomics">
        <title>De novo assembly and annotation of Popillia japonica's genome with initial clues to its potential as an invasive pest.</title>
        <authorList>
            <person name="Cucini C."/>
            <person name="Boschi S."/>
            <person name="Funari R."/>
            <person name="Cardaioli E."/>
            <person name="Iannotti N."/>
            <person name="Marturano G."/>
            <person name="Paoli F."/>
            <person name="Bruttini M."/>
            <person name="Carapelli A."/>
            <person name="Frati F."/>
            <person name="Nardi F."/>
        </authorList>
    </citation>
    <scope>NUCLEOTIDE SEQUENCE [LARGE SCALE GENOMIC DNA]</scope>
    <source>
        <strain evidence="12">DMR45628</strain>
    </source>
</reference>
<dbReference type="PANTHER" id="PTHR19229">
    <property type="entry name" value="ATP-BINDING CASSETTE TRANSPORTER SUBFAMILY A ABCA"/>
    <property type="match status" value="1"/>
</dbReference>
<evidence type="ECO:0000259" key="11">
    <source>
        <dbReference type="PROSITE" id="PS50893"/>
    </source>
</evidence>
<dbReference type="InterPro" id="IPR027417">
    <property type="entry name" value="P-loop_NTPase"/>
</dbReference>
<feature type="transmembrane region" description="Helical" evidence="9">
    <location>
        <begin position="834"/>
        <end position="852"/>
    </location>
</feature>
<dbReference type="Pfam" id="PF12698">
    <property type="entry name" value="ABC2_membrane_3"/>
    <property type="match status" value="2"/>
</dbReference>
<dbReference type="PANTHER" id="PTHR19229:SF250">
    <property type="entry name" value="ABC TRANSPORTER DOMAIN-CONTAINING PROTEIN-RELATED"/>
    <property type="match status" value="1"/>
</dbReference>
<dbReference type="CDD" id="cd03263">
    <property type="entry name" value="ABC_subfamily_A"/>
    <property type="match status" value="2"/>
</dbReference>
<feature type="domain" description="ABC transporter" evidence="11">
    <location>
        <begin position="1292"/>
        <end position="1522"/>
    </location>
</feature>
<feature type="chain" id="PRO_5043923518" evidence="10">
    <location>
        <begin position="26"/>
        <end position="1611"/>
    </location>
</feature>
<proteinExistence type="predicted"/>
<keyword evidence="7 9" id="KW-1133">Transmembrane helix</keyword>
<evidence type="ECO:0000256" key="5">
    <source>
        <dbReference type="ARBA" id="ARBA00022741"/>
    </source>
</evidence>
<keyword evidence="5" id="KW-0547">Nucleotide-binding</keyword>
<comment type="subcellular location">
    <subcellularLocation>
        <location evidence="1">Membrane</location>
        <topology evidence="1">Multi-pass membrane protein</topology>
    </subcellularLocation>
</comment>
<sequence>MTICISGGCCLAICWLLKFTDRVSHKAVSYSSFPVDNNVPTIGSSNATVNGSSRALAVFWSPCGNPALTRLVVNITMNLQMLQECYKNKNELQAALQYYGDKPIIGLQFEDELAQKENFSKTLNVEVRFPELPVSSQSSTHWLTAHIFPLFYETGPREPGEATGPLPYYHKRGFLTLQNHISKGFVENYVHEELPILQMSRFPHPAWKSYEKMSMIRSLCGVVLLMGVLKLFSGVLRDVAIEKETQIKEIMKIMGINNWLHWTAWYLSTILFSLLIVLLNIVILTSPITKGYPVFSNVNRMVLFVFFIVYVSTMITSAFAVTVFFSRANMATIVGEVFFLATMIPSFLSVTFSEKLSSCLLMNSAFLYGIEIIIDYEMVFKNLTMDNIFDPVSEKESLSLGLVVMMLILDMFIYMLIVLYVEAIFPGEYGLPRVWYFPCTPRFWCRNLAVSERVIETFVREDNYYEPEPTGQKIGIQVLHLKKQYGKHRIVLRNLSFNMFEGEVTILLGHNGAGKTTTMSILSGILPASYGTAIINGYDIRTDMNKIRRSLGFCPQHDVLFDLLTAREHLYFYCIVRGLRGQMLKEEINKYLQLLDFTNKKEVVAKSLSGGMKRKLCTGIALCGNSKICILDEPTSGMDPTNRRLLWDFIQSEKAGRTILLSTHFMNEADVLGDRIAILANGMLQCYGSSYFLKKRYGSGYRLVIVKDAQCKVEEITAFLRQYIPRINLETNVGRELTYILPESYVGIFERMLGDMDNKRKSLGIETYGISLATLEEVFMKVGTEYDEQNENPSKTSLEAGSDNKYKYLTGFSLYINQILAMILKRALITMRSWLIFIAITVLAVLASVLVMNSWRTSSRISASPRLDFTLDSYNTPITVITTTSKENPYYKNYRKLLLSENREVVDRGNEDMNDYLLKKTSESMEYVRTHFIIGATFLGNNTIVAWFNDKPFHSPPLALQYVYNAILREKIGPDYSIQFGNYPFRENIQTADTGLAFLYNIMTICMFVTYVCPYYILFCVKERICRSKHLQLASGTNVSIFWFVTFVWDLASFIFVAFWVITVMMSYKAQINYGAVIALIIATVEFLGAVIALIIVFGFAILPFIYLVAFLFRRPSSAYSAISLFILLVAIAFYILRVIVDRQKYMVLKIVDGLFLYFPVYSLLCGVHNVSRLYNWNEMCDNVNKQFEQVGEKNITVADYACFKAPEMCCDLGYYSMGNGISKSLIYMVTSGVIFFLLLFIHEYGVRGYLVYIFTFFLRKPPKTEGTEDADVLEEKRQIRQGIIDPSTHEVLMKDITKYFKRFLAVNQLCIGVKQYECFGLLGVNGAGKTTLFRMMTGDLRSSYGDGWICRFNIKNNMKDIHRFIGYCPQFDGLLDNLTVKETLIMYCLIRGLPVLDCSAAAIRLSKELQFNKHIKKNISNLSGGSKRKVSAAISLIGEPPVIFLDEPSTGMDPTTKRFLWDKLCRIRDNGRCLVLTTHSMDECEAVCTRVGIMVNGAFQCLGSSQYLKNKFADGYVLIIKVKKGENPQVLENNINDVKRFVDTSFRDAELKERHGRLLSYIVKSKRISWSAIFGIMERGKIVVKTLEDYSLSQFDLEQIFLLFTRMQGE</sequence>
<feature type="transmembrane region" description="Helical" evidence="9">
    <location>
        <begin position="264"/>
        <end position="289"/>
    </location>
</feature>
<keyword evidence="8 9" id="KW-0472">Membrane</keyword>
<feature type="domain" description="ABC transporter" evidence="11">
    <location>
        <begin position="476"/>
        <end position="706"/>
    </location>
</feature>
<feature type="transmembrane region" description="Helical" evidence="9">
    <location>
        <begin position="998"/>
        <end position="1021"/>
    </location>
</feature>
<name>A0AAW1LW79_POPJA</name>
<dbReference type="PROSITE" id="PS50893">
    <property type="entry name" value="ABC_TRANSPORTER_2"/>
    <property type="match status" value="2"/>
</dbReference>
<dbReference type="FunFam" id="3.40.50.300:FF:000327">
    <property type="entry name" value="ATP-binding cassette sub-family A member 3"/>
    <property type="match status" value="1"/>
</dbReference>
<evidence type="ECO:0000256" key="1">
    <source>
        <dbReference type="ARBA" id="ARBA00004141"/>
    </source>
</evidence>